<evidence type="ECO:0000313" key="3">
    <source>
        <dbReference type="EMBL" id="KAF0908822.1"/>
    </source>
</evidence>
<keyword evidence="1" id="KW-0689">Ribosomal protein</keyword>
<organism evidence="3 4">
    <name type="scientific">Oryza meyeriana var. granulata</name>
    <dbReference type="NCBI Taxonomy" id="110450"/>
    <lineage>
        <taxon>Eukaryota</taxon>
        <taxon>Viridiplantae</taxon>
        <taxon>Streptophyta</taxon>
        <taxon>Embryophyta</taxon>
        <taxon>Tracheophyta</taxon>
        <taxon>Spermatophyta</taxon>
        <taxon>Magnoliopsida</taxon>
        <taxon>Liliopsida</taxon>
        <taxon>Poales</taxon>
        <taxon>Poaceae</taxon>
        <taxon>BOP clade</taxon>
        <taxon>Oryzoideae</taxon>
        <taxon>Oryzeae</taxon>
        <taxon>Oryzinae</taxon>
        <taxon>Oryza</taxon>
        <taxon>Oryza meyeriana</taxon>
    </lineage>
</organism>
<dbReference type="GO" id="GO:0003735">
    <property type="term" value="F:structural constituent of ribosome"/>
    <property type="evidence" value="ECO:0007669"/>
    <property type="project" value="InterPro"/>
</dbReference>
<dbReference type="Proteomes" id="UP000479710">
    <property type="component" value="Unassembled WGS sequence"/>
</dbReference>
<proteinExistence type="predicted"/>
<reference evidence="3 4" key="1">
    <citation type="submission" date="2019-11" db="EMBL/GenBank/DDBJ databases">
        <title>Whole genome sequence of Oryza granulata.</title>
        <authorList>
            <person name="Li W."/>
        </authorList>
    </citation>
    <scope>NUCLEOTIDE SEQUENCE [LARGE SCALE GENOMIC DNA]</scope>
    <source>
        <strain evidence="4">cv. Menghai</strain>
        <tissue evidence="3">Leaf</tissue>
    </source>
</reference>
<dbReference type="InterPro" id="IPR005707">
    <property type="entry name" value="Ribosomal_uS2_euk/arc"/>
</dbReference>
<evidence type="ECO:0000256" key="2">
    <source>
        <dbReference type="ARBA" id="ARBA00023274"/>
    </source>
</evidence>
<gene>
    <name evidence="3" type="ORF">E2562_028642</name>
</gene>
<dbReference type="EMBL" id="SPHZ02000007">
    <property type="protein sequence ID" value="KAF0908822.1"/>
    <property type="molecule type" value="Genomic_DNA"/>
</dbReference>
<keyword evidence="4" id="KW-1185">Reference proteome</keyword>
<dbReference type="PANTHER" id="PTHR11489">
    <property type="entry name" value="40S RIBOSOMAL PROTEIN SA"/>
    <property type="match status" value="1"/>
</dbReference>
<comment type="caution">
    <text evidence="3">The sequence shown here is derived from an EMBL/GenBank/DDBJ whole genome shotgun (WGS) entry which is preliminary data.</text>
</comment>
<sequence>MGNGERRMFVPMAVREVATFAPTVVSEARTEQVAKRSDAAMDILSPKYKSLKRKYHKLNELVANAKVKDGIVSALDHFHEEHSRRFTSSLQDLAMCLPIYSQLKEEWTLKQALPGIKLMQQKVDGKVDNFVTNSFCRLLFLDHHPSKSKKHYFFNTIEMRGTILPGHKWDVMVDLFFHRDPEEAKEQEEEEAVVGPEYAAVEYGVEEMDDGTEGQEWGAPSLTLSGVVATLVMNFDEELWGRVRLPRGGDKQNMIIISHVGNNHGETRHICIEVVEVTSIFLTVKLHAHIWTIKLPQNNRPEWYTTEGSCHFVRKSQIEN</sequence>
<protein>
    <submittedName>
        <fullName evidence="3">Uncharacterized protein</fullName>
    </submittedName>
</protein>
<dbReference type="GO" id="GO:0015935">
    <property type="term" value="C:small ribosomal subunit"/>
    <property type="evidence" value="ECO:0007669"/>
    <property type="project" value="InterPro"/>
</dbReference>
<evidence type="ECO:0000256" key="1">
    <source>
        <dbReference type="ARBA" id="ARBA00022980"/>
    </source>
</evidence>
<dbReference type="AlphaFoldDB" id="A0A6G1D932"/>
<name>A0A6G1D932_9ORYZ</name>
<keyword evidence="2" id="KW-0687">Ribonucleoprotein</keyword>
<evidence type="ECO:0000313" key="4">
    <source>
        <dbReference type="Proteomes" id="UP000479710"/>
    </source>
</evidence>
<dbReference type="GO" id="GO:0006412">
    <property type="term" value="P:translation"/>
    <property type="evidence" value="ECO:0007669"/>
    <property type="project" value="InterPro"/>
</dbReference>
<accession>A0A6G1D932</accession>
<dbReference type="Gene3D" id="3.40.50.10490">
    <property type="entry name" value="Glucose-6-phosphate isomerase like protein, domain 1"/>
    <property type="match status" value="1"/>
</dbReference>